<dbReference type="Proteomes" id="UP001207930">
    <property type="component" value="Unassembled WGS sequence"/>
</dbReference>
<protein>
    <recommendedName>
        <fullName evidence="3">Carboxypeptidase regulatory-like domain-containing protein</fullName>
    </recommendedName>
</protein>
<proteinExistence type="predicted"/>
<name>A0ABT3FW23_9BACT</name>
<comment type="caution">
    <text evidence="1">The sequence shown here is derived from an EMBL/GenBank/DDBJ whole genome shotgun (WGS) entry which is preliminary data.</text>
</comment>
<evidence type="ECO:0008006" key="3">
    <source>
        <dbReference type="Google" id="ProtNLM"/>
    </source>
</evidence>
<organism evidence="1 2">
    <name type="scientific">Luteolibacter flavescens</name>
    <dbReference type="NCBI Taxonomy" id="1859460"/>
    <lineage>
        <taxon>Bacteria</taxon>
        <taxon>Pseudomonadati</taxon>
        <taxon>Verrucomicrobiota</taxon>
        <taxon>Verrucomicrobiia</taxon>
        <taxon>Verrucomicrobiales</taxon>
        <taxon>Verrucomicrobiaceae</taxon>
        <taxon>Luteolibacter</taxon>
    </lineage>
</organism>
<keyword evidence="2" id="KW-1185">Reference proteome</keyword>
<evidence type="ECO:0000313" key="1">
    <source>
        <dbReference type="EMBL" id="MCW1887780.1"/>
    </source>
</evidence>
<evidence type="ECO:0000313" key="2">
    <source>
        <dbReference type="Proteomes" id="UP001207930"/>
    </source>
</evidence>
<reference evidence="1 2" key="1">
    <citation type="submission" date="2022-10" db="EMBL/GenBank/DDBJ databases">
        <title>Luteolibacter flavescens strain MCCC 1K03193, whole genome shotgun sequencing project.</title>
        <authorList>
            <person name="Zhao G."/>
            <person name="Shen L."/>
        </authorList>
    </citation>
    <scope>NUCLEOTIDE SEQUENCE [LARGE SCALE GENOMIC DNA]</scope>
    <source>
        <strain evidence="1 2">MCCC 1K03193</strain>
    </source>
</reference>
<gene>
    <name evidence="1" type="ORF">OKA04_23785</name>
</gene>
<dbReference type="RefSeq" id="WP_264503736.1">
    <property type="nucleotide sequence ID" value="NZ_JAPDDS010000022.1"/>
</dbReference>
<accession>A0ABT3FW23</accession>
<sequence length="142" mass="15011">MRATLGAIALALASGVLGWSLGDRDKATRQFDYTVYQPALYSLHVRAVDVASGEPLAMKVSWDEEVSPFVKGSGPCMIEEFADGSESIHVTGLPLAGGLGFTISAEGYKPETITVWGHGGGIRTSMPDDVVTVKLEKQPTGN</sequence>
<dbReference type="EMBL" id="JAPDDS010000022">
    <property type="protein sequence ID" value="MCW1887780.1"/>
    <property type="molecule type" value="Genomic_DNA"/>
</dbReference>